<gene>
    <name evidence="1" type="ORF">SAMN05421733_101245</name>
</gene>
<accession>A0A1G6GJ63</accession>
<dbReference type="OrthoDB" id="6704762at2"/>
<sequence>MAQPHLFFQNQQKNQKSSPAKSLTQHVLYWQKLTQLLQPVLPQPEHWQIARYQNGILTLSGENQAMISKVGYLQKHYVQQLSHMEAFKDLQEIHVRLRTKSVKKTNEIKPQPLSTETQNMLKNAAQMVNDPKLSQAMYNFASNKKNNTSS</sequence>
<evidence type="ECO:0008006" key="3">
    <source>
        <dbReference type="Google" id="ProtNLM"/>
    </source>
</evidence>
<name>A0A1G6GJ63_9GAMM</name>
<dbReference type="Proteomes" id="UP000242501">
    <property type="component" value="Unassembled WGS sequence"/>
</dbReference>
<organism evidence="1 2">
    <name type="scientific">Acinetobacter boissieri</name>
    <dbReference type="NCBI Taxonomy" id="1219383"/>
    <lineage>
        <taxon>Bacteria</taxon>
        <taxon>Pseudomonadati</taxon>
        <taxon>Pseudomonadota</taxon>
        <taxon>Gammaproteobacteria</taxon>
        <taxon>Moraxellales</taxon>
        <taxon>Moraxellaceae</taxon>
        <taxon>Acinetobacter</taxon>
    </lineage>
</organism>
<keyword evidence="2" id="KW-1185">Reference proteome</keyword>
<proteinExistence type="predicted"/>
<dbReference type="EMBL" id="FMYL01000001">
    <property type="protein sequence ID" value="SDB81980.1"/>
    <property type="molecule type" value="Genomic_DNA"/>
</dbReference>
<dbReference type="RefSeq" id="WP_092746509.1">
    <property type="nucleotide sequence ID" value="NZ_FMYL01000001.1"/>
</dbReference>
<dbReference type="AlphaFoldDB" id="A0A1G6GJ63"/>
<protein>
    <recommendedName>
        <fullName evidence="3">DUF721 domain-containing protein</fullName>
    </recommendedName>
</protein>
<dbReference type="STRING" id="1219383.SAMN05421733_101245"/>
<reference evidence="2" key="1">
    <citation type="submission" date="2016-09" db="EMBL/GenBank/DDBJ databases">
        <authorList>
            <person name="Varghese N."/>
            <person name="Submissions S."/>
        </authorList>
    </citation>
    <scope>NUCLEOTIDE SEQUENCE [LARGE SCALE GENOMIC DNA]</scope>
    <source>
        <strain evidence="2">ANC 4422</strain>
    </source>
</reference>
<evidence type="ECO:0000313" key="2">
    <source>
        <dbReference type="Proteomes" id="UP000242501"/>
    </source>
</evidence>
<evidence type="ECO:0000313" key="1">
    <source>
        <dbReference type="EMBL" id="SDB81980.1"/>
    </source>
</evidence>